<reference evidence="2" key="1">
    <citation type="journal article" date="2012" name="Nat. Biotechnol.">
        <title>Reference genome sequence of the model plant Setaria.</title>
        <authorList>
            <person name="Bennetzen J.L."/>
            <person name="Schmutz J."/>
            <person name="Wang H."/>
            <person name="Percifield R."/>
            <person name="Hawkins J."/>
            <person name="Pontaroli A.C."/>
            <person name="Estep M."/>
            <person name="Feng L."/>
            <person name="Vaughn J.N."/>
            <person name="Grimwood J."/>
            <person name="Jenkins J."/>
            <person name="Barry K."/>
            <person name="Lindquist E."/>
            <person name="Hellsten U."/>
            <person name="Deshpande S."/>
            <person name="Wang X."/>
            <person name="Wu X."/>
            <person name="Mitros T."/>
            <person name="Triplett J."/>
            <person name="Yang X."/>
            <person name="Ye C.Y."/>
            <person name="Mauro-Herrera M."/>
            <person name="Wang L."/>
            <person name="Li P."/>
            <person name="Sharma M."/>
            <person name="Sharma R."/>
            <person name="Ronald P.C."/>
            <person name="Panaud O."/>
            <person name="Kellogg E.A."/>
            <person name="Brutnell T.P."/>
            <person name="Doust A.N."/>
            <person name="Tuskan G.A."/>
            <person name="Rokhsar D."/>
            <person name="Devos K.M."/>
        </authorList>
    </citation>
    <scope>NUCLEOTIDE SEQUENCE [LARGE SCALE GENOMIC DNA]</scope>
    <source>
        <strain evidence="2">Yugu1</strain>
    </source>
</reference>
<gene>
    <name evidence="2" type="ORF">SETIT_2G127200v2</name>
</gene>
<evidence type="ECO:0000256" key="1">
    <source>
        <dbReference type="SAM" id="MobiDB-lite"/>
    </source>
</evidence>
<proteinExistence type="predicted"/>
<sequence>MLCDHDSYKEHNFLIPSAKFNYSKLLIKYNAPVYLIVLCYPRNLVCYVHVIMALSELACTKNLAEGFQQLQCFPELIAFLLLDRTGDCTQSMGSSDAATSSRICHYEQHKRS</sequence>
<reference evidence="2" key="2">
    <citation type="submission" date="2015-07" db="EMBL/GenBank/DDBJ databases">
        <authorList>
            <person name="Noorani M."/>
        </authorList>
    </citation>
    <scope>NUCLEOTIDE SEQUENCE</scope>
    <source>
        <strain evidence="2">Yugu1</strain>
    </source>
</reference>
<feature type="compositionally biased region" description="Polar residues" evidence="1">
    <location>
        <begin position="90"/>
        <end position="102"/>
    </location>
</feature>
<name>A0A368PYF3_SETIT</name>
<dbReference type="EMBL" id="CM003529">
    <property type="protein sequence ID" value="RCV10662.1"/>
    <property type="molecule type" value="Genomic_DNA"/>
</dbReference>
<evidence type="ECO:0000313" key="2">
    <source>
        <dbReference type="EMBL" id="RCV10662.1"/>
    </source>
</evidence>
<accession>A0A368PYF3</accession>
<protein>
    <submittedName>
        <fullName evidence="2">Uncharacterized protein</fullName>
    </submittedName>
</protein>
<organism evidence="2">
    <name type="scientific">Setaria italica</name>
    <name type="common">Foxtail millet</name>
    <name type="synonym">Panicum italicum</name>
    <dbReference type="NCBI Taxonomy" id="4555"/>
    <lineage>
        <taxon>Eukaryota</taxon>
        <taxon>Viridiplantae</taxon>
        <taxon>Streptophyta</taxon>
        <taxon>Embryophyta</taxon>
        <taxon>Tracheophyta</taxon>
        <taxon>Spermatophyta</taxon>
        <taxon>Magnoliopsida</taxon>
        <taxon>Liliopsida</taxon>
        <taxon>Poales</taxon>
        <taxon>Poaceae</taxon>
        <taxon>PACMAD clade</taxon>
        <taxon>Panicoideae</taxon>
        <taxon>Panicodae</taxon>
        <taxon>Paniceae</taxon>
        <taxon>Cenchrinae</taxon>
        <taxon>Setaria</taxon>
    </lineage>
</organism>
<dbReference type="AlphaFoldDB" id="A0A368PYF3"/>
<feature type="region of interest" description="Disordered" evidence="1">
    <location>
        <begin position="90"/>
        <end position="112"/>
    </location>
</feature>